<dbReference type="AlphaFoldDB" id="A0A501WJ99"/>
<evidence type="ECO:0000259" key="1">
    <source>
        <dbReference type="Pfam" id="PF03374"/>
    </source>
</evidence>
<organism evidence="2 3">
    <name type="scientific">Amaricoccus solimangrovi</name>
    <dbReference type="NCBI Taxonomy" id="2589815"/>
    <lineage>
        <taxon>Bacteria</taxon>
        <taxon>Pseudomonadati</taxon>
        <taxon>Pseudomonadota</taxon>
        <taxon>Alphaproteobacteria</taxon>
        <taxon>Rhodobacterales</taxon>
        <taxon>Paracoccaceae</taxon>
        <taxon>Amaricoccus</taxon>
    </lineage>
</organism>
<keyword evidence="3" id="KW-1185">Reference proteome</keyword>
<name>A0A501WJ99_9RHOB</name>
<reference evidence="2 3" key="1">
    <citation type="submission" date="2019-06" db="EMBL/GenBank/DDBJ databases">
        <title>A novel bacterium of genus Amaricoccus, isolated from marine sediment.</title>
        <authorList>
            <person name="Huang H."/>
            <person name="Mo K."/>
            <person name="Hu Y."/>
        </authorList>
    </citation>
    <scope>NUCLEOTIDE SEQUENCE [LARGE SCALE GENOMIC DNA]</scope>
    <source>
        <strain evidence="2 3">HB172011</strain>
    </source>
</reference>
<dbReference type="Pfam" id="PF09669">
    <property type="entry name" value="Phage_pRha"/>
    <property type="match status" value="1"/>
</dbReference>
<gene>
    <name evidence="2" type="ORF">FJM51_20390</name>
</gene>
<evidence type="ECO:0000313" key="3">
    <source>
        <dbReference type="Proteomes" id="UP000319255"/>
    </source>
</evidence>
<protein>
    <recommendedName>
        <fullName evidence="1">Antirepressor protein C-terminal domain-containing protein</fullName>
    </recommendedName>
</protein>
<dbReference type="Pfam" id="PF03374">
    <property type="entry name" value="ANT"/>
    <property type="match status" value="1"/>
</dbReference>
<proteinExistence type="predicted"/>
<evidence type="ECO:0000313" key="2">
    <source>
        <dbReference type="EMBL" id="TPE47217.1"/>
    </source>
</evidence>
<dbReference type="GO" id="GO:0003677">
    <property type="term" value="F:DNA binding"/>
    <property type="evidence" value="ECO:0007669"/>
    <property type="project" value="InterPro"/>
</dbReference>
<sequence length="246" mass="27287">MPEVENSGVARAMVAAFSADQPLTMSSREIAELCEKRHDHVMRDIKKMLDKLGEVAPKFGGNYIAENGKENPCFLLPKDLTLTLVAGYNVKLRKRIIDRWLELEGQPPADPLRALNDPATMRGLLLTYSEKVLVLEGRVDEMQPQVQALERIATSDGSLCITDTAKTLQVRPKTLFEFLRSHGWIYSRGGGGEVAYQDKLASGLLEHKTMTVYRSDGSEKTATQVRVTPKGLTRLAQLLPPVAKLV</sequence>
<dbReference type="OrthoDB" id="9808959at2"/>
<dbReference type="EMBL" id="VFRP01000033">
    <property type="protein sequence ID" value="TPE47217.1"/>
    <property type="molecule type" value="Genomic_DNA"/>
</dbReference>
<dbReference type="RefSeq" id="WP_140455975.1">
    <property type="nucleotide sequence ID" value="NZ_VFRP01000033.1"/>
</dbReference>
<comment type="caution">
    <text evidence="2">The sequence shown here is derived from an EMBL/GenBank/DDBJ whole genome shotgun (WGS) entry which is preliminary data.</text>
</comment>
<dbReference type="Proteomes" id="UP000319255">
    <property type="component" value="Unassembled WGS sequence"/>
</dbReference>
<feature type="domain" description="Antirepressor protein C-terminal" evidence="1">
    <location>
        <begin position="138"/>
        <end position="239"/>
    </location>
</feature>
<dbReference type="InterPro" id="IPR005039">
    <property type="entry name" value="Ant_C"/>
</dbReference>
<dbReference type="InterPro" id="IPR014054">
    <property type="entry name" value="Phage_regulatory_Rha"/>
</dbReference>
<accession>A0A501WJ99</accession>